<dbReference type="RefSeq" id="WP_004622878.1">
    <property type="nucleotide sequence ID" value="NZ_AORV01000003.1"/>
</dbReference>
<sequence>MKNKKMAFERERFSTGLAVFFATLSSTVGLGNIWKFPYLTGKYGGGAFLIIYFLCVLFVALPVMISEMFIGRRTRKNAIGAIKTLTKKPFWKIIGYMGIVSAFFILFFYSAVAGWVYSYIFKAISGLFKDATMDGVESIFGQTVTGPLPPIIWQIVAIAVVSTILLFGVKKGIERITKLLMPVLLILIIICDIRALLLPGAMEGIKFLFNVDFSSVTKEVVLMALGLSFFKLSLGMGTIITYGSYFTADNNMFATSGKVALADTIVSLLAGLAIFPAVFSFGMKPEQGPGLLFMTIPLVFSKIPLGGLLVVLFFILTAIAATTAMMSIFEVVITFITEEQKLSRRKAVIITAVIVMVFGIPSALSANSTSLLSNIKIFGLTFFNFFDSVSSNILLPLGGLLIVIFVGYFLNRQDVAQELSNKGTLKNGGLIKAYLFLLRFITPILLLIVFLSMIGLI</sequence>
<dbReference type="STRING" id="1195236.CTER_0650"/>
<evidence type="ECO:0000313" key="8">
    <source>
        <dbReference type="EMBL" id="EMS74165.1"/>
    </source>
</evidence>
<dbReference type="PANTHER" id="PTHR42948:SF1">
    <property type="entry name" value="TRANSPORTER"/>
    <property type="match status" value="1"/>
</dbReference>
<evidence type="ECO:0000256" key="6">
    <source>
        <dbReference type="RuleBase" id="RU003732"/>
    </source>
</evidence>
<dbReference type="PATRIC" id="fig|1195236.3.peg.115"/>
<comment type="similarity">
    <text evidence="6">Belongs to the sodium:neurotransmitter symporter (SNF) (TC 2.A.22) family.</text>
</comment>
<feature type="transmembrane region" description="Helical" evidence="7">
    <location>
        <begin position="222"/>
        <end position="248"/>
    </location>
</feature>
<feature type="transmembrane region" description="Helical" evidence="7">
    <location>
        <begin position="151"/>
        <end position="169"/>
    </location>
</feature>
<dbReference type="Proteomes" id="UP000014155">
    <property type="component" value="Unassembled WGS sequence"/>
</dbReference>
<dbReference type="PANTHER" id="PTHR42948">
    <property type="entry name" value="TRANSPORTER"/>
    <property type="match status" value="1"/>
</dbReference>
<evidence type="ECO:0000313" key="9">
    <source>
        <dbReference type="Proteomes" id="UP000014155"/>
    </source>
</evidence>
<evidence type="ECO:0000256" key="1">
    <source>
        <dbReference type="ARBA" id="ARBA00004141"/>
    </source>
</evidence>
<gene>
    <name evidence="8" type="ORF">CTER_0650</name>
</gene>
<dbReference type="PRINTS" id="PR00176">
    <property type="entry name" value="NANEUSMPORT"/>
</dbReference>
<keyword evidence="5 7" id="KW-0472">Membrane</keyword>
<keyword evidence="6" id="KW-0769">Symport</keyword>
<feature type="transmembrane region" description="Helical" evidence="7">
    <location>
        <begin position="431"/>
        <end position="454"/>
    </location>
</feature>
<organism evidence="8 9">
    <name type="scientific">Ruminiclostridium cellobioparum subsp. termitidis CT1112</name>
    <dbReference type="NCBI Taxonomy" id="1195236"/>
    <lineage>
        <taxon>Bacteria</taxon>
        <taxon>Bacillati</taxon>
        <taxon>Bacillota</taxon>
        <taxon>Clostridia</taxon>
        <taxon>Eubacteriales</taxon>
        <taxon>Oscillospiraceae</taxon>
        <taxon>Ruminiclostridium</taxon>
    </lineage>
</organism>
<keyword evidence="9" id="KW-1185">Reference proteome</keyword>
<feature type="transmembrane region" description="Helical" evidence="7">
    <location>
        <begin position="181"/>
        <end position="202"/>
    </location>
</feature>
<dbReference type="eggNOG" id="COG0733">
    <property type="taxonomic scope" value="Bacteria"/>
</dbReference>
<feature type="transmembrane region" description="Helical" evidence="7">
    <location>
        <begin position="303"/>
        <end position="336"/>
    </location>
</feature>
<dbReference type="InterPro" id="IPR037272">
    <property type="entry name" value="SNS_sf"/>
</dbReference>
<dbReference type="InterPro" id="IPR000175">
    <property type="entry name" value="Na/ntran_symport"/>
</dbReference>
<dbReference type="GO" id="GO:0015293">
    <property type="term" value="F:symporter activity"/>
    <property type="evidence" value="ECO:0007669"/>
    <property type="project" value="UniProtKB-KW"/>
</dbReference>
<keyword evidence="4 7" id="KW-1133">Transmembrane helix</keyword>
<dbReference type="PROSITE" id="PS00610">
    <property type="entry name" value="NA_NEUROTRAN_SYMP_1"/>
    <property type="match status" value="1"/>
</dbReference>
<reference evidence="8 9" key="1">
    <citation type="journal article" date="2013" name="Genome Announc.">
        <title>Draft Genome Sequence of the Cellulolytic, Mesophilic, Anaerobic Bacterium Clostridium termitidis Strain CT1112 (DSM 5398).</title>
        <authorList>
            <person name="Lal S."/>
            <person name="Ramachandran U."/>
            <person name="Zhang X."/>
            <person name="Munir R."/>
            <person name="Sparling R."/>
            <person name="Levin D.B."/>
        </authorList>
    </citation>
    <scope>NUCLEOTIDE SEQUENCE [LARGE SCALE GENOMIC DNA]</scope>
    <source>
        <strain evidence="8 9">CT1112</strain>
    </source>
</reference>
<comment type="caution">
    <text evidence="8">The sequence shown here is derived from an EMBL/GenBank/DDBJ whole genome shotgun (WGS) entry which is preliminary data.</text>
</comment>
<evidence type="ECO:0000256" key="5">
    <source>
        <dbReference type="ARBA" id="ARBA00023136"/>
    </source>
</evidence>
<evidence type="ECO:0000256" key="4">
    <source>
        <dbReference type="ARBA" id="ARBA00022989"/>
    </source>
</evidence>
<evidence type="ECO:0000256" key="3">
    <source>
        <dbReference type="ARBA" id="ARBA00022692"/>
    </source>
</evidence>
<keyword evidence="3 6" id="KW-0812">Transmembrane</keyword>
<protein>
    <recommendedName>
        <fullName evidence="6">Transporter</fullName>
    </recommendedName>
</protein>
<feature type="transmembrane region" description="Helical" evidence="7">
    <location>
        <begin position="90"/>
        <end position="117"/>
    </location>
</feature>
<accession>S0FPL2</accession>
<proteinExistence type="inferred from homology"/>
<dbReference type="GO" id="GO:0016020">
    <property type="term" value="C:membrane"/>
    <property type="evidence" value="ECO:0007669"/>
    <property type="project" value="UniProtKB-SubCell"/>
</dbReference>
<evidence type="ECO:0000256" key="7">
    <source>
        <dbReference type="SAM" id="Phobius"/>
    </source>
</evidence>
<comment type="subcellular location">
    <subcellularLocation>
        <location evidence="1">Membrane</location>
        <topology evidence="1">Multi-pass membrane protein</topology>
    </subcellularLocation>
</comment>
<dbReference type="SUPFAM" id="SSF161070">
    <property type="entry name" value="SNF-like"/>
    <property type="match status" value="1"/>
</dbReference>
<feature type="transmembrane region" description="Helical" evidence="7">
    <location>
        <begin position="47"/>
        <end position="70"/>
    </location>
</feature>
<dbReference type="CDD" id="cd10336">
    <property type="entry name" value="SLC6sbd_Tyt1-Like"/>
    <property type="match status" value="1"/>
</dbReference>
<evidence type="ECO:0000256" key="2">
    <source>
        <dbReference type="ARBA" id="ARBA00022448"/>
    </source>
</evidence>
<dbReference type="NCBIfam" id="NF037979">
    <property type="entry name" value="Na_transp"/>
    <property type="match status" value="1"/>
</dbReference>
<dbReference type="InterPro" id="IPR047218">
    <property type="entry name" value="YocR/YhdH-like"/>
</dbReference>
<feature type="transmembrane region" description="Helical" evidence="7">
    <location>
        <begin position="260"/>
        <end position="283"/>
    </location>
</feature>
<dbReference type="AlphaFoldDB" id="S0FPL2"/>
<dbReference type="Pfam" id="PF00209">
    <property type="entry name" value="SNF"/>
    <property type="match status" value="2"/>
</dbReference>
<dbReference type="EMBL" id="AORV01000003">
    <property type="protein sequence ID" value="EMS74165.1"/>
    <property type="molecule type" value="Genomic_DNA"/>
</dbReference>
<name>S0FPL2_RUMCE</name>
<keyword evidence="2 6" id="KW-0813">Transport</keyword>
<feature type="transmembrane region" description="Helical" evidence="7">
    <location>
        <begin position="393"/>
        <end position="410"/>
    </location>
</feature>
<dbReference type="PROSITE" id="PS50267">
    <property type="entry name" value="NA_NEUROTRAN_SYMP_3"/>
    <property type="match status" value="1"/>
</dbReference>
<feature type="transmembrane region" description="Helical" evidence="7">
    <location>
        <begin position="348"/>
        <end position="373"/>
    </location>
</feature>